<dbReference type="SUPFAM" id="SSF52218">
    <property type="entry name" value="Flavoproteins"/>
    <property type="match status" value="1"/>
</dbReference>
<name>A0A084JA67_9CLOT</name>
<protein>
    <submittedName>
        <fullName evidence="1">Uncharacterized protein</fullName>
    </submittedName>
</protein>
<evidence type="ECO:0000313" key="1">
    <source>
        <dbReference type="EMBL" id="KEZ85851.1"/>
    </source>
</evidence>
<evidence type="ECO:0000313" key="2">
    <source>
        <dbReference type="Proteomes" id="UP000028542"/>
    </source>
</evidence>
<sequence>MKIALINGSPKIKDSASDCILQELKVFLSKQDNTIIEYHFRKPQLSIKEMENLVECDDLVFAFPLYVDGIPSHLLNCLTKLENYFQAVNEKEIKVYSLVNCGFYEGHQNKLAIEIMENWCIKAGLQWGQGLGIGAGGMLPSLKNVPIGNGPKKNLKKAINQIANNILKSTSEDNIFITANFPRVAYKFAAEMGWRQSIKGNGLKRKDLFLRK</sequence>
<keyword evidence="2" id="KW-1185">Reference proteome</keyword>
<dbReference type="STRING" id="318464.IO99_11975"/>
<accession>A0A084JA67</accession>
<dbReference type="RefSeq" id="WP_035133528.1">
    <property type="nucleotide sequence ID" value="NZ_JPMD01000028.1"/>
</dbReference>
<dbReference type="InterPro" id="IPR029039">
    <property type="entry name" value="Flavoprotein-like_sf"/>
</dbReference>
<dbReference type="EMBL" id="JPMD01000028">
    <property type="protein sequence ID" value="KEZ85851.1"/>
    <property type="molecule type" value="Genomic_DNA"/>
</dbReference>
<organism evidence="1 2">
    <name type="scientific">Clostridium sulfidigenes</name>
    <dbReference type="NCBI Taxonomy" id="318464"/>
    <lineage>
        <taxon>Bacteria</taxon>
        <taxon>Bacillati</taxon>
        <taxon>Bacillota</taxon>
        <taxon>Clostridia</taxon>
        <taxon>Eubacteriales</taxon>
        <taxon>Clostridiaceae</taxon>
        <taxon>Clostridium</taxon>
    </lineage>
</organism>
<comment type="caution">
    <text evidence="1">The sequence shown here is derived from an EMBL/GenBank/DDBJ whole genome shotgun (WGS) entry which is preliminary data.</text>
</comment>
<reference evidence="1 2" key="1">
    <citation type="submission" date="2014-07" db="EMBL/GenBank/DDBJ databases">
        <title>Draft genome of Clostridium sulfidigenes 113A isolated from sediments associated with methane hydrate from Krishna Godavari basin.</title>
        <authorList>
            <person name="Honkalas V.S."/>
            <person name="Dabir A.P."/>
            <person name="Arora P."/>
            <person name="Dhakephalkar P.K."/>
        </authorList>
    </citation>
    <scope>NUCLEOTIDE SEQUENCE [LARGE SCALE GENOMIC DNA]</scope>
    <source>
        <strain evidence="1 2">113A</strain>
    </source>
</reference>
<dbReference type="Gene3D" id="3.40.50.360">
    <property type="match status" value="1"/>
</dbReference>
<proteinExistence type="predicted"/>
<dbReference type="AlphaFoldDB" id="A0A084JA67"/>
<gene>
    <name evidence="1" type="ORF">IO99_11975</name>
</gene>
<dbReference type="eggNOG" id="COG0431">
    <property type="taxonomic scope" value="Bacteria"/>
</dbReference>
<dbReference type="Proteomes" id="UP000028542">
    <property type="component" value="Unassembled WGS sequence"/>
</dbReference>